<keyword evidence="4" id="KW-1185">Reference proteome</keyword>
<sequence length="198" mass="22126">MKKVVIAFLCGIVISLSSVVIAANELNVTLFPSEFFYNGENKSLPSEYQVINYNGHVYVPIRYVAESMGGTVGFTASQDSKPNEITIDYKTKTKEFPYIDPDKKISIDLTGTNDTSRATYLIGQVQLNETTYEKNIFSFDIDITLKNGNKITTIHGFASDIGKGELKTFKLKSSDFFVLTDIAKVDIKVIEIVEYKSE</sequence>
<dbReference type="SUPFAM" id="SSF55383">
    <property type="entry name" value="Copper amine oxidase, domain N"/>
    <property type="match status" value="1"/>
</dbReference>
<evidence type="ECO:0000313" key="4">
    <source>
        <dbReference type="Proteomes" id="UP000615455"/>
    </source>
</evidence>
<reference evidence="4" key="1">
    <citation type="journal article" date="2019" name="Int. J. Syst. Evol. Microbiol.">
        <title>The Global Catalogue of Microorganisms (GCM) 10K type strain sequencing project: providing services to taxonomists for standard genome sequencing and annotation.</title>
        <authorList>
            <consortium name="The Broad Institute Genomics Platform"/>
            <consortium name="The Broad Institute Genome Sequencing Center for Infectious Disease"/>
            <person name="Wu L."/>
            <person name="Ma J."/>
        </authorList>
    </citation>
    <scope>NUCLEOTIDE SEQUENCE [LARGE SCALE GENOMIC DNA]</scope>
    <source>
        <strain evidence="4">CGMCC 1.15043</strain>
    </source>
</reference>
<dbReference type="InterPro" id="IPR036582">
    <property type="entry name" value="Mao_N_sf"/>
</dbReference>
<feature type="domain" description="Copper amine oxidase-like N-terminal" evidence="2">
    <location>
        <begin position="24"/>
        <end position="76"/>
    </location>
</feature>
<comment type="caution">
    <text evidence="3">The sequence shown here is derived from an EMBL/GenBank/DDBJ whole genome shotgun (WGS) entry which is preliminary data.</text>
</comment>
<keyword evidence="1" id="KW-0732">Signal</keyword>
<proteinExistence type="predicted"/>
<organism evidence="3 4">
    <name type="scientific">Paenibacillus marchantiophytorum</name>
    <dbReference type="NCBI Taxonomy" id="1619310"/>
    <lineage>
        <taxon>Bacteria</taxon>
        <taxon>Bacillati</taxon>
        <taxon>Bacillota</taxon>
        <taxon>Bacilli</taxon>
        <taxon>Bacillales</taxon>
        <taxon>Paenibacillaceae</taxon>
        <taxon>Paenibacillus</taxon>
    </lineage>
</organism>
<evidence type="ECO:0000256" key="1">
    <source>
        <dbReference type="SAM" id="SignalP"/>
    </source>
</evidence>
<dbReference type="Pfam" id="PF07833">
    <property type="entry name" value="Cu_amine_oxidN1"/>
    <property type="match status" value="1"/>
</dbReference>
<gene>
    <name evidence="3" type="ORF">GCM10008018_72790</name>
</gene>
<feature type="chain" id="PRO_5045353820" description="Copper amine oxidase-like N-terminal domain-containing protein" evidence="1">
    <location>
        <begin position="23"/>
        <end position="198"/>
    </location>
</feature>
<protein>
    <recommendedName>
        <fullName evidence="2">Copper amine oxidase-like N-terminal domain-containing protein</fullName>
    </recommendedName>
</protein>
<dbReference type="EMBL" id="BMHE01000110">
    <property type="protein sequence ID" value="GGA18286.1"/>
    <property type="molecule type" value="Genomic_DNA"/>
</dbReference>
<evidence type="ECO:0000259" key="2">
    <source>
        <dbReference type="Pfam" id="PF07833"/>
    </source>
</evidence>
<dbReference type="InterPro" id="IPR012854">
    <property type="entry name" value="Cu_amine_oxidase-like_N"/>
</dbReference>
<feature type="signal peptide" evidence="1">
    <location>
        <begin position="1"/>
        <end position="22"/>
    </location>
</feature>
<accession>A0ABQ1FL87</accession>
<evidence type="ECO:0000313" key="3">
    <source>
        <dbReference type="EMBL" id="GGA18286.1"/>
    </source>
</evidence>
<dbReference type="Proteomes" id="UP000615455">
    <property type="component" value="Unassembled WGS sequence"/>
</dbReference>
<name>A0ABQ1FL87_9BACL</name>
<dbReference type="RefSeq" id="WP_189021080.1">
    <property type="nucleotide sequence ID" value="NZ_BMHE01000110.1"/>
</dbReference>